<accession>W7LAH1</accession>
<feature type="compositionally biased region" description="Basic and acidic residues" evidence="2">
    <location>
        <begin position="60"/>
        <end position="73"/>
    </location>
</feature>
<proteinExistence type="predicted"/>
<sequence length="73" mass="8430">MQIDPECLQINLGNQQIDLECLQINLENQQIDLECLQINLENQQIDSENCKEPPQTNRNPDSKPKAKEQPSKK</sequence>
<organism evidence="3 4">
    <name type="scientific">Cytobacillus firmus DS1</name>
    <dbReference type="NCBI Taxonomy" id="1307436"/>
    <lineage>
        <taxon>Bacteria</taxon>
        <taxon>Bacillati</taxon>
        <taxon>Bacillota</taxon>
        <taxon>Bacilli</taxon>
        <taxon>Bacillales</taxon>
        <taxon>Bacillaceae</taxon>
        <taxon>Cytobacillus</taxon>
    </lineage>
</organism>
<dbReference type="EMBL" id="APVL01000003">
    <property type="protein sequence ID" value="EWG12202.1"/>
    <property type="molecule type" value="Genomic_DNA"/>
</dbReference>
<comment type="caution">
    <text evidence="3">The sequence shown here is derived from an EMBL/GenBank/DDBJ whole genome shotgun (WGS) entry which is preliminary data.</text>
</comment>
<evidence type="ECO:0000256" key="2">
    <source>
        <dbReference type="SAM" id="MobiDB-lite"/>
    </source>
</evidence>
<evidence type="ECO:0000313" key="3">
    <source>
        <dbReference type="EMBL" id="EWG12202.1"/>
    </source>
</evidence>
<feature type="region of interest" description="Disordered" evidence="2">
    <location>
        <begin position="46"/>
        <end position="73"/>
    </location>
</feature>
<evidence type="ECO:0000313" key="4">
    <source>
        <dbReference type="Proteomes" id="UP000019270"/>
    </source>
</evidence>
<reference evidence="3 4" key="2">
    <citation type="journal article" date="2016" name="Sci. Rep.">
        <title>A novel serine protease, Sep1, from Bacillus firmus DS-1 has nematicidal activity and degrades multiple intestinal-associated nematode proteins.</title>
        <authorList>
            <person name="Geng C."/>
            <person name="Nie X."/>
            <person name="Tang Z."/>
            <person name="Zhang Y."/>
            <person name="Lin J."/>
            <person name="Sun M."/>
            <person name="Peng D."/>
        </authorList>
    </citation>
    <scope>NUCLEOTIDE SEQUENCE [LARGE SCALE GENOMIC DNA]</scope>
    <source>
        <strain evidence="3 4">DS1</strain>
    </source>
</reference>
<protein>
    <submittedName>
        <fullName evidence="3">Uncharacterized protein</fullName>
    </submittedName>
</protein>
<name>W7LAH1_CYTFI</name>
<evidence type="ECO:0000256" key="1">
    <source>
        <dbReference type="SAM" id="Coils"/>
    </source>
</evidence>
<dbReference type="Proteomes" id="UP000019270">
    <property type="component" value="Unassembled WGS sequence"/>
</dbReference>
<feature type="coiled-coil region" evidence="1">
    <location>
        <begin position="19"/>
        <end position="46"/>
    </location>
</feature>
<reference evidence="4" key="1">
    <citation type="submission" date="2013-03" db="EMBL/GenBank/DDBJ databases">
        <title>Draft genome sequence of Bacillus firmus DS1.</title>
        <authorList>
            <person name="Peng D."/>
            <person name="Zhu L."/>
            <person name="Sun M."/>
        </authorList>
    </citation>
    <scope>NUCLEOTIDE SEQUENCE [LARGE SCALE GENOMIC DNA]</scope>
    <source>
        <strain evidence="4">DS1</strain>
    </source>
</reference>
<dbReference type="PATRIC" id="fig|1307436.3.peg.1148"/>
<keyword evidence="1" id="KW-0175">Coiled coil</keyword>
<dbReference type="AlphaFoldDB" id="W7LAH1"/>
<gene>
    <name evidence="3" type="ORF">PBF_05393</name>
</gene>